<evidence type="ECO:0000256" key="1">
    <source>
        <dbReference type="SAM" id="SignalP"/>
    </source>
</evidence>
<organism evidence="2 3">
    <name type="scientific">Bartonella birtlesii LL-WM9</name>
    <dbReference type="NCBI Taxonomy" id="1094552"/>
    <lineage>
        <taxon>Bacteria</taxon>
        <taxon>Pseudomonadati</taxon>
        <taxon>Pseudomonadota</taxon>
        <taxon>Alphaproteobacteria</taxon>
        <taxon>Hyphomicrobiales</taxon>
        <taxon>Bartonellaceae</taxon>
        <taxon>Bartonella</taxon>
    </lineage>
</organism>
<dbReference type="InterPro" id="IPR021862">
    <property type="entry name" value="DUF3472"/>
</dbReference>
<dbReference type="EMBL" id="AIMC01000013">
    <property type="protein sequence ID" value="EJF76665.1"/>
    <property type="molecule type" value="Genomic_DNA"/>
</dbReference>
<sequence>MYYNIKKILLIFLFLLISKPSYAVFAGKVVVMEHTWPENALFDTFSFTQQITYDGGANSIYFWGNHFQFQNGKGGQIGLFNRGHHTIHFSIRNAIGWKNGKCKHFTQEGSGVRCEIEFPWKIGIPYKLDVFKNGDLVTGTITDLISDKKTTVGTIEVPTTYGKLQKSYGFVEDHSRWKRHLSSCYVLSPQSSTFFSPRAIKQNIEYEANMNASTQGKCTDSYIIQKACTLSFCMNSISDLGGFASPSAGPEIPISNGKDLTAQEISKVLQKKELVVIRLKNRSWTPNIFLPSPDLFQWKSIFIDYKAPGNSTLHTDHGAQKITTGKKIMYMSNGKTWKIMKTN</sequence>
<feature type="chain" id="PRO_5003744129" description="DUF3472 domain-containing protein" evidence="1">
    <location>
        <begin position="24"/>
        <end position="343"/>
    </location>
</feature>
<comment type="caution">
    <text evidence="2">The sequence shown here is derived from an EMBL/GenBank/DDBJ whole genome shotgun (WGS) entry which is preliminary data.</text>
</comment>
<dbReference type="HOGENOM" id="CLU_817996_0_0_5"/>
<reference evidence="2 3" key="1">
    <citation type="submission" date="2012-03" db="EMBL/GenBank/DDBJ databases">
        <title>The Genome Sequence of Bartonella birtlesii LL-WM9.</title>
        <authorList>
            <consortium name="The Broad Institute Genome Sequencing Platform"/>
            <consortium name="The Broad Institute Genome Sequencing Center for Infectious Disease"/>
            <person name="Feldgarden M."/>
            <person name="Kirby J."/>
            <person name="Kosoy M."/>
            <person name="Birtles R."/>
            <person name="Probert W.S."/>
            <person name="Chiaraviglio L."/>
            <person name="Young S.K."/>
            <person name="Zeng Q."/>
            <person name="Gargeya S."/>
            <person name="Fitzgerald M."/>
            <person name="Haas B."/>
            <person name="Abouelleil A."/>
            <person name="Alvarado L."/>
            <person name="Arachchi H.M."/>
            <person name="Berlin A."/>
            <person name="Chapman S.B."/>
            <person name="Gearin G."/>
            <person name="Goldberg J."/>
            <person name="Griggs A."/>
            <person name="Gujja S."/>
            <person name="Hansen M."/>
            <person name="Heiman D."/>
            <person name="Howarth C."/>
            <person name="Larimer J."/>
            <person name="Lui A."/>
            <person name="MacDonald P.J.P."/>
            <person name="McCowen C."/>
            <person name="Montmayeur A."/>
            <person name="Murphy C."/>
            <person name="Neiman D."/>
            <person name="Pearson M."/>
            <person name="Priest M."/>
            <person name="Roberts A."/>
            <person name="Saif S."/>
            <person name="Shea T."/>
            <person name="Sisk P."/>
            <person name="Stolte C."/>
            <person name="Sykes S."/>
            <person name="Wortman J."/>
            <person name="Nusbaum C."/>
            <person name="Birren B."/>
        </authorList>
    </citation>
    <scope>NUCLEOTIDE SEQUENCE [LARGE SCALE GENOMIC DNA]</scope>
    <source>
        <strain evidence="2 3">LL-WM9</strain>
    </source>
</reference>
<keyword evidence="3" id="KW-1185">Reference proteome</keyword>
<protein>
    <recommendedName>
        <fullName evidence="4">DUF3472 domain-containing protein</fullName>
    </recommendedName>
</protein>
<dbReference type="Pfam" id="PF11958">
    <property type="entry name" value="DUF3472"/>
    <property type="match status" value="1"/>
</dbReference>
<name>J1IZC8_9HYPH</name>
<evidence type="ECO:0008006" key="4">
    <source>
        <dbReference type="Google" id="ProtNLM"/>
    </source>
</evidence>
<dbReference type="RefSeq" id="WP_006589729.1">
    <property type="nucleotide sequence ID" value="NZ_JH725077.1"/>
</dbReference>
<gene>
    <name evidence="2" type="ORF">ME7_00801</name>
</gene>
<accession>J1IZC8</accession>
<dbReference type="Gene3D" id="2.60.120.1230">
    <property type="match status" value="1"/>
</dbReference>
<evidence type="ECO:0000313" key="3">
    <source>
        <dbReference type="Proteomes" id="UP000008748"/>
    </source>
</evidence>
<keyword evidence="1" id="KW-0732">Signal</keyword>
<evidence type="ECO:0000313" key="2">
    <source>
        <dbReference type="EMBL" id="EJF76665.1"/>
    </source>
</evidence>
<dbReference type="AlphaFoldDB" id="J1IZC8"/>
<dbReference type="Proteomes" id="UP000008748">
    <property type="component" value="Unassembled WGS sequence"/>
</dbReference>
<proteinExistence type="predicted"/>
<feature type="signal peptide" evidence="1">
    <location>
        <begin position="1"/>
        <end position="23"/>
    </location>
</feature>
<dbReference type="PATRIC" id="fig|1094552.3.peg.845"/>